<dbReference type="EMBL" id="JH711579">
    <property type="protein sequence ID" value="EIW80698.1"/>
    <property type="molecule type" value="Genomic_DNA"/>
</dbReference>
<proteinExistence type="predicted"/>
<evidence type="ECO:0000313" key="1">
    <source>
        <dbReference type="EMBL" id="EIW80698.1"/>
    </source>
</evidence>
<evidence type="ECO:0000313" key="2">
    <source>
        <dbReference type="Proteomes" id="UP000053558"/>
    </source>
</evidence>
<protein>
    <submittedName>
        <fullName evidence="1">Uncharacterized protein</fullName>
    </submittedName>
</protein>
<gene>
    <name evidence="1" type="ORF">CONPUDRAFT_154710</name>
</gene>
<dbReference type="GeneID" id="19203312"/>
<sequence length="559" mass="62564">MNSVTDDTAPYQSAADVDFELPLASQSPVVFNIDLADGPSLWADAHQKLLGLGDRLIDIRIDVSRAPDGFDWIRHLSEASHNVLENVFSPSIAPQVRKYDIIATPKALPFFLNELRRPAPALESLRLECSQHVESKCSPHVKSEYSQDAQMKCSQYDEFLPLTLLDGHAPYLREIILDNIALPWNSPLWGYHLREIQLISVPEKLAPTTTQILTIFSGTTLLQTFEMRHTLPVPDLPSVPEHEGHLCALPHLTGISLHGPYERYTHLMAYLLPPVDALVEATIDGFEHEGHGHPANLPLIPAETLAPPVDVECLDLEFWDDCHAVVLSSSSDATNAPDWPWNPASPFDMRFDASFKLSCLNGGHEHIVSTYTSLSESLRARTISTLRIDAVRPRYTVPWMTILTSLPHVQRLSLKVDDSALYQLLHILQPWRPSAPGGPHGSRAYLPPTHGRYSLVLPQLKELVLSWGHSYPGDEDVANHNNFILAQELASCLHARASVNAKLAYLEVRSHQLTLRSGRLWPEVGVPYLIGAASSWRWVETIEEFEDSHSDNDGCWEFR</sequence>
<comment type="caution">
    <text evidence="1">The sequence shown here is derived from an EMBL/GenBank/DDBJ whole genome shotgun (WGS) entry which is preliminary data.</text>
</comment>
<organism evidence="1 2">
    <name type="scientific">Coniophora puteana (strain RWD-64-598)</name>
    <name type="common">Brown rot fungus</name>
    <dbReference type="NCBI Taxonomy" id="741705"/>
    <lineage>
        <taxon>Eukaryota</taxon>
        <taxon>Fungi</taxon>
        <taxon>Dikarya</taxon>
        <taxon>Basidiomycota</taxon>
        <taxon>Agaricomycotina</taxon>
        <taxon>Agaricomycetes</taxon>
        <taxon>Agaricomycetidae</taxon>
        <taxon>Boletales</taxon>
        <taxon>Coniophorineae</taxon>
        <taxon>Coniophoraceae</taxon>
        <taxon>Coniophora</taxon>
    </lineage>
</organism>
<dbReference type="AlphaFoldDB" id="A0A5M3MNF2"/>
<dbReference type="KEGG" id="cput:CONPUDRAFT_154710"/>
<keyword evidence="2" id="KW-1185">Reference proteome</keyword>
<dbReference type="RefSeq" id="XP_007769579.1">
    <property type="nucleotide sequence ID" value="XM_007771389.1"/>
</dbReference>
<accession>A0A5M3MNF2</accession>
<name>A0A5M3MNF2_CONPW</name>
<dbReference type="Proteomes" id="UP000053558">
    <property type="component" value="Unassembled WGS sequence"/>
</dbReference>
<reference evidence="2" key="1">
    <citation type="journal article" date="2012" name="Science">
        <title>The Paleozoic origin of enzymatic lignin decomposition reconstructed from 31 fungal genomes.</title>
        <authorList>
            <person name="Floudas D."/>
            <person name="Binder M."/>
            <person name="Riley R."/>
            <person name="Barry K."/>
            <person name="Blanchette R.A."/>
            <person name="Henrissat B."/>
            <person name="Martinez A.T."/>
            <person name="Otillar R."/>
            <person name="Spatafora J.W."/>
            <person name="Yadav J.S."/>
            <person name="Aerts A."/>
            <person name="Benoit I."/>
            <person name="Boyd A."/>
            <person name="Carlson A."/>
            <person name="Copeland A."/>
            <person name="Coutinho P.M."/>
            <person name="de Vries R.P."/>
            <person name="Ferreira P."/>
            <person name="Findley K."/>
            <person name="Foster B."/>
            <person name="Gaskell J."/>
            <person name="Glotzer D."/>
            <person name="Gorecki P."/>
            <person name="Heitman J."/>
            <person name="Hesse C."/>
            <person name="Hori C."/>
            <person name="Igarashi K."/>
            <person name="Jurgens J.A."/>
            <person name="Kallen N."/>
            <person name="Kersten P."/>
            <person name="Kohler A."/>
            <person name="Kuees U."/>
            <person name="Kumar T.K.A."/>
            <person name="Kuo A."/>
            <person name="LaButti K."/>
            <person name="Larrondo L.F."/>
            <person name="Lindquist E."/>
            <person name="Ling A."/>
            <person name="Lombard V."/>
            <person name="Lucas S."/>
            <person name="Lundell T."/>
            <person name="Martin R."/>
            <person name="McLaughlin D.J."/>
            <person name="Morgenstern I."/>
            <person name="Morin E."/>
            <person name="Murat C."/>
            <person name="Nagy L.G."/>
            <person name="Nolan M."/>
            <person name="Ohm R.A."/>
            <person name="Patyshakuliyeva A."/>
            <person name="Rokas A."/>
            <person name="Ruiz-Duenas F.J."/>
            <person name="Sabat G."/>
            <person name="Salamov A."/>
            <person name="Samejima M."/>
            <person name="Schmutz J."/>
            <person name="Slot J.C."/>
            <person name="St John F."/>
            <person name="Stenlid J."/>
            <person name="Sun H."/>
            <person name="Sun S."/>
            <person name="Syed K."/>
            <person name="Tsang A."/>
            <person name="Wiebenga A."/>
            <person name="Young D."/>
            <person name="Pisabarro A."/>
            <person name="Eastwood D.C."/>
            <person name="Martin F."/>
            <person name="Cullen D."/>
            <person name="Grigoriev I.V."/>
            <person name="Hibbett D.S."/>
        </authorList>
    </citation>
    <scope>NUCLEOTIDE SEQUENCE [LARGE SCALE GENOMIC DNA]</scope>
    <source>
        <strain evidence="2">RWD-64-598 SS2</strain>
    </source>
</reference>